<dbReference type="InterPro" id="IPR043128">
    <property type="entry name" value="Rev_trsase/Diguanyl_cyclase"/>
</dbReference>
<evidence type="ECO:0000259" key="3">
    <source>
        <dbReference type="PROSITE" id="PS50887"/>
    </source>
</evidence>
<evidence type="ECO:0000313" key="7">
    <source>
        <dbReference type="Proteomes" id="UP000242792"/>
    </source>
</evidence>
<gene>
    <name evidence="5" type="ORF">AS359_04840</name>
    <name evidence="4" type="ORF">B5M06_12680</name>
</gene>
<dbReference type="NCBIfam" id="TIGR00254">
    <property type="entry name" value="GGDEF"/>
    <property type="match status" value="1"/>
</dbReference>
<reference evidence="4 7" key="2">
    <citation type="submission" date="2017-03" db="EMBL/GenBank/DDBJ databases">
        <title>Rapid Whole Genome Sequencing of Comamonas kerstersii Causing Continuous ambulatory Peritoneal Dialysis-Associated Peritonitis.</title>
        <authorList>
            <person name="Zheng B."/>
        </authorList>
    </citation>
    <scope>NUCLEOTIDE SEQUENCE [LARGE SCALE GENOMIC DNA]</scope>
    <source>
        <strain evidence="4 7">8943</strain>
    </source>
</reference>
<dbReference type="OrthoDB" id="9813903at2"/>
<dbReference type="GO" id="GO:0005886">
    <property type="term" value="C:plasma membrane"/>
    <property type="evidence" value="ECO:0007669"/>
    <property type="project" value="TreeGrafter"/>
</dbReference>
<feature type="domain" description="GGDEF" evidence="3">
    <location>
        <begin position="318"/>
        <end position="451"/>
    </location>
</feature>
<dbReference type="SUPFAM" id="SSF55785">
    <property type="entry name" value="PYP-like sensor domain (PAS domain)"/>
    <property type="match status" value="1"/>
</dbReference>
<dbReference type="GO" id="GO:0043709">
    <property type="term" value="P:cell adhesion involved in single-species biofilm formation"/>
    <property type="evidence" value="ECO:0007669"/>
    <property type="project" value="TreeGrafter"/>
</dbReference>
<dbReference type="PANTHER" id="PTHR45138">
    <property type="entry name" value="REGULATORY COMPONENTS OF SENSORY TRANSDUCTION SYSTEM"/>
    <property type="match status" value="1"/>
</dbReference>
<dbReference type="FunFam" id="3.30.70.270:FF:000001">
    <property type="entry name" value="Diguanylate cyclase domain protein"/>
    <property type="match status" value="1"/>
</dbReference>
<dbReference type="Gene3D" id="3.30.70.270">
    <property type="match status" value="1"/>
</dbReference>
<accession>A0A0W7YSG5</accession>
<dbReference type="InterPro" id="IPR035965">
    <property type="entry name" value="PAS-like_dom_sf"/>
</dbReference>
<dbReference type="Gene3D" id="3.30.450.20">
    <property type="entry name" value="PAS domain"/>
    <property type="match status" value="1"/>
</dbReference>
<evidence type="ECO:0000313" key="5">
    <source>
        <dbReference type="EMBL" id="KUF38030.1"/>
    </source>
</evidence>
<accession>A0A1V3TQL4</accession>
<dbReference type="PROSITE" id="PS50887">
    <property type="entry name" value="GGDEF"/>
    <property type="match status" value="1"/>
</dbReference>
<dbReference type="InterPro" id="IPR050469">
    <property type="entry name" value="Diguanylate_Cyclase"/>
</dbReference>
<evidence type="ECO:0000313" key="4">
    <source>
        <dbReference type="EMBL" id="AQZ98975.1"/>
    </source>
</evidence>
<evidence type="ECO:0000313" key="6">
    <source>
        <dbReference type="Proteomes" id="UP000053300"/>
    </source>
</evidence>
<dbReference type="PANTHER" id="PTHR45138:SF9">
    <property type="entry name" value="DIGUANYLATE CYCLASE DGCM-RELATED"/>
    <property type="match status" value="1"/>
</dbReference>
<dbReference type="SUPFAM" id="SSF55073">
    <property type="entry name" value="Nucleotide cyclase"/>
    <property type="match status" value="1"/>
</dbReference>
<dbReference type="STRING" id="225992.B5M06_12680"/>
<dbReference type="KEGG" id="cke:B5M06_12680"/>
<evidence type="ECO:0000256" key="1">
    <source>
        <dbReference type="ARBA" id="ARBA00012528"/>
    </source>
</evidence>
<dbReference type="AlphaFoldDB" id="A0A0W7YSG5"/>
<dbReference type="EMBL" id="CP020121">
    <property type="protein sequence ID" value="AQZ98975.1"/>
    <property type="molecule type" value="Genomic_DNA"/>
</dbReference>
<dbReference type="EMBL" id="LPXH01000041">
    <property type="protein sequence ID" value="KUF38030.1"/>
    <property type="molecule type" value="Genomic_DNA"/>
</dbReference>
<name>A0A0W7YSG5_9BURK</name>
<sequence length="451" mass="50219">MHTNSLAAFLELARQLSQASLVIALQQRAADQVVPLRSEPPLSWQRGTAWSWRVPKELSNEAGALQFLCPADLPSMLTVGLTFTAAKVAYLNCLDFGERAEGGVLFVWNASQAPKAATLSSNPLSQQHLIGLLRPIYARLLDARHLAEETIESGAKFHDIFNSVPQGVVVVSGLGQHAQVNQVASGLLNISAGYVPLNTLAQAMRAARMRCDNAADLESVYQALQHSLNAQVTANWELDECIWRVDTHPVLNDAHNGRVWLFQDVTAQIRLERMLRREASHDPLTGLLNRRAFFDLAQAHYQAQNSQDKVAFDSDTSQDLAVLMFDIDYFKKINDRFGHPVGDKVLREVAHRSQAQLREGDVLARYGGEEFIVLLRQANQASSRAVAERLRLAMQSQPVRVGEKVIQIHISVGLALRRNKKEMLASTIERADKNLYLAKREGRNRVVDTID</sequence>
<dbReference type="CDD" id="cd01949">
    <property type="entry name" value="GGDEF"/>
    <property type="match status" value="1"/>
</dbReference>
<dbReference type="InterPro" id="IPR000160">
    <property type="entry name" value="GGDEF_dom"/>
</dbReference>
<comment type="catalytic activity">
    <reaction evidence="2">
        <text>2 GTP = 3',3'-c-di-GMP + 2 diphosphate</text>
        <dbReference type="Rhea" id="RHEA:24898"/>
        <dbReference type="ChEBI" id="CHEBI:33019"/>
        <dbReference type="ChEBI" id="CHEBI:37565"/>
        <dbReference type="ChEBI" id="CHEBI:58805"/>
        <dbReference type="EC" id="2.7.7.65"/>
    </reaction>
</comment>
<dbReference type="Pfam" id="PF00990">
    <property type="entry name" value="GGDEF"/>
    <property type="match status" value="1"/>
</dbReference>
<dbReference type="RefSeq" id="WP_054066574.1">
    <property type="nucleotide sequence ID" value="NZ_CP020121.1"/>
</dbReference>
<dbReference type="InterPro" id="IPR029787">
    <property type="entry name" value="Nucleotide_cyclase"/>
</dbReference>
<dbReference type="GO" id="GO:1902201">
    <property type="term" value="P:negative regulation of bacterial-type flagellum-dependent cell motility"/>
    <property type="evidence" value="ECO:0007669"/>
    <property type="project" value="TreeGrafter"/>
</dbReference>
<dbReference type="EC" id="2.7.7.65" evidence="1"/>
<keyword evidence="6" id="KW-1185">Reference proteome</keyword>
<organism evidence="5 6">
    <name type="scientific">Comamonas kerstersii</name>
    <dbReference type="NCBI Taxonomy" id="225992"/>
    <lineage>
        <taxon>Bacteria</taxon>
        <taxon>Pseudomonadati</taxon>
        <taxon>Pseudomonadota</taxon>
        <taxon>Betaproteobacteria</taxon>
        <taxon>Burkholderiales</taxon>
        <taxon>Comamonadaceae</taxon>
        <taxon>Comamonas</taxon>
    </lineage>
</organism>
<dbReference type="GeneID" id="83040177"/>
<protein>
    <recommendedName>
        <fullName evidence="1">diguanylate cyclase</fullName>
        <ecNumber evidence="1">2.7.7.65</ecNumber>
    </recommendedName>
</protein>
<accession>A0A1V0BGC4</accession>
<dbReference type="Proteomes" id="UP000242792">
    <property type="component" value="Chromosome"/>
</dbReference>
<dbReference type="Proteomes" id="UP000053300">
    <property type="component" value="Unassembled WGS sequence"/>
</dbReference>
<dbReference type="GO" id="GO:0052621">
    <property type="term" value="F:diguanylate cyclase activity"/>
    <property type="evidence" value="ECO:0007669"/>
    <property type="project" value="UniProtKB-EC"/>
</dbReference>
<reference evidence="5 6" key="1">
    <citation type="submission" date="2015-12" db="EMBL/GenBank/DDBJ databases">
        <title>Complete genome sequence of a multi-drug resistant strain Acidovorax sp. 12322-1.</title>
        <authorList>
            <person name="Ming D."/>
            <person name="Wang M."/>
            <person name="Hu S."/>
            <person name="Zhou Y."/>
            <person name="Jiang T."/>
        </authorList>
    </citation>
    <scope>NUCLEOTIDE SEQUENCE [LARGE SCALE GENOMIC DNA]</scope>
    <source>
        <strain evidence="5 6">12322-1</strain>
    </source>
</reference>
<evidence type="ECO:0000256" key="2">
    <source>
        <dbReference type="ARBA" id="ARBA00034247"/>
    </source>
</evidence>
<proteinExistence type="predicted"/>
<dbReference type="SMART" id="SM00267">
    <property type="entry name" value="GGDEF"/>
    <property type="match status" value="1"/>
</dbReference>